<proteinExistence type="predicted"/>
<name>A0A246WK17_9BURK</name>
<dbReference type="InterPro" id="IPR036388">
    <property type="entry name" value="WH-like_DNA-bd_sf"/>
</dbReference>
<organism evidence="2 3">
    <name type="scientific">Herbaspirillum robiniae</name>
    <dbReference type="NCBI Taxonomy" id="2014887"/>
    <lineage>
        <taxon>Bacteria</taxon>
        <taxon>Pseudomonadati</taxon>
        <taxon>Pseudomonadota</taxon>
        <taxon>Betaproteobacteria</taxon>
        <taxon>Burkholderiales</taxon>
        <taxon>Oxalobacteraceae</taxon>
        <taxon>Herbaspirillum</taxon>
    </lineage>
</organism>
<dbReference type="InterPro" id="IPR011991">
    <property type="entry name" value="ArsR-like_HTH"/>
</dbReference>
<dbReference type="RefSeq" id="WP_088752733.1">
    <property type="nucleotide sequence ID" value="NZ_NJGU01000018.1"/>
</dbReference>
<dbReference type="AlphaFoldDB" id="A0A246WK17"/>
<protein>
    <submittedName>
        <fullName evidence="2">Transcriptional regulator</fullName>
    </submittedName>
</protein>
<dbReference type="GO" id="GO:0006355">
    <property type="term" value="P:regulation of DNA-templated transcription"/>
    <property type="evidence" value="ECO:0007669"/>
    <property type="project" value="UniProtKB-ARBA"/>
</dbReference>
<dbReference type="SUPFAM" id="SSF46785">
    <property type="entry name" value="Winged helix' DNA-binding domain"/>
    <property type="match status" value="1"/>
</dbReference>
<evidence type="ECO:0000313" key="3">
    <source>
        <dbReference type="Proteomes" id="UP000197596"/>
    </source>
</evidence>
<gene>
    <name evidence="2" type="ORF">CEJ42_23475</name>
</gene>
<dbReference type="CDD" id="cd00090">
    <property type="entry name" value="HTH_ARSR"/>
    <property type="match status" value="1"/>
</dbReference>
<dbReference type="Gene3D" id="1.10.10.10">
    <property type="entry name" value="Winged helix-like DNA-binding domain superfamily/Winged helix DNA-binding domain"/>
    <property type="match status" value="1"/>
</dbReference>
<dbReference type="Proteomes" id="UP000197596">
    <property type="component" value="Unassembled WGS sequence"/>
</dbReference>
<reference evidence="2 3" key="1">
    <citation type="submission" date="2017-06" db="EMBL/GenBank/DDBJ databases">
        <title>Herbaspirillum phytohormonus sp. nov., isolated from the root nodule of Robinia pseudoacacia in lead-zinc mine.</title>
        <authorList>
            <person name="Fan M."/>
            <person name="Lin Y."/>
        </authorList>
    </citation>
    <scope>NUCLEOTIDE SEQUENCE [LARGE SCALE GENOMIC DNA]</scope>
    <source>
        <strain evidence="2 3">HZ10</strain>
    </source>
</reference>
<evidence type="ECO:0000313" key="2">
    <source>
        <dbReference type="EMBL" id="OWY26565.1"/>
    </source>
</evidence>
<evidence type="ECO:0000256" key="1">
    <source>
        <dbReference type="SAM" id="MobiDB-lite"/>
    </source>
</evidence>
<dbReference type="Pfam" id="PF13412">
    <property type="entry name" value="HTH_24"/>
    <property type="match status" value="1"/>
</dbReference>
<dbReference type="InterPro" id="IPR036390">
    <property type="entry name" value="WH_DNA-bd_sf"/>
</dbReference>
<dbReference type="EMBL" id="NJGU01000018">
    <property type="protein sequence ID" value="OWY26565.1"/>
    <property type="molecule type" value="Genomic_DNA"/>
</dbReference>
<accession>A0A246WK17</accession>
<comment type="caution">
    <text evidence="2">The sequence shown here is derived from an EMBL/GenBank/DDBJ whole genome shotgun (WGS) entry which is preliminary data.</text>
</comment>
<sequence length="227" mass="25054">MNLTSKYLENELPPDPGQAGPSTPERILFRLKTRGPASTAELARELGMTSEAARQQVQKLVAEGLIAGHQSSAAPRAGRPRQDWDLTAAGHTRFPDTHAQLTVQLIGSIRQLFGEQGLEKLIGQREAEMRADYQRHCAGISSLPKKLEKLAEIRSAEGYMARVEKDGKDWLLLEDHCPICAAAQSCQGFCRSELQLFREVVGDKAGVTREEHLPSGGRRCVYRIVPV</sequence>
<feature type="region of interest" description="Disordered" evidence="1">
    <location>
        <begin position="1"/>
        <end position="24"/>
    </location>
</feature>